<accession>A0A3P1BTU8</accession>
<gene>
    <name evidence="1" type="ORF">EHT25_13670</name>
</gene>
<sequence>MKNGLLLLLATSLLCIQCSLDKPVIAPKIDKEKASIQLMKELVPQLTGTWTIRQLQIKYQHSQFQNELKIRKDTILTNFATLTLARASQQIDATRDRYQGYIQYGPKTYPIRFDLLAGPWIFSKKGPKAYFLLEYNFPVGTSHSTEKEEYFLQQIGLLLENFSLETAKDSMIWHGLNRGIAQIDLIRK</sequence>
<evidence type="ECO:0000313" key="1">
    <source>
        <dbReference type="EMBL" id="RRB04538.1"/>
    </source>
</evidence>
<name>A0A3P1BTU8_9BACT</name>
<protein>
    <submittedName>
        <fullName evidence="1">Uncharacterized protein</fullName>
    </submittedName>
</protein>
<keyword evidence="2" id="KW-1185">Reference proteome</keyword>
<dbReference type="OrthoDB" id="878045at2"/>
<dbReference type="Proteomes" id="UP000271925">
    <property type="component" value="Unassembled WGS sequence"/>
</dbReference>
<organism evidence="1 2">
    <name type="scientific">Larkinella rosea</name>
    <dbReference type="NCBI Taxonomy" id="2025312"/>
    <lineage>
        <taxon>Bacteria</taxon>
        <taxon>Pseudomonadati</taxon>
        <taxon>Bacteroidota</taxon>
        <taxon>Cytophagia</taxon>
        <taxon>Cytophagales</taxon>
        <taxon>Spirosomataceae</taxon>
        <taxon>Larkinella</taxon>
    </lineage>
</organism>
<reference evidence="1 2" key="1">
    <citation type="submission" date="2018-11" db="EMBL/GenBank/DDBJ databases">
        <authorList>
            <person name="Zhou Z."/>
            <person name="Wang G."/>
        </authorList>
    </citation>
    <scope>NUCLEOTIDE SEQUENCE [LARGE SCALE GENOMIC DNA]</scope>
    <source>
        <strain evidence="1 2">KCTC52004</strain>
    </source>
</reference>
<evidence type="ECO:0000313" key="2">
    <source>
        <dbReference type="Proteomes" id="UP000271925"/>
    </source>
</evidence>
<proteinExistence type="predicted"/>
<dbReference type="EMBL" id="RQJO01000008">
    <property type="protein sequence ID" value="RRB04538.1"/>
    <property type="molecule type" value="Genomic_DNA"/>
</dbReference>
<comment type="caution">
    <text evidence="1">The sequence shown here is derived from an EMBL/GenBank/DDBJ whole genome shotgun (WGS) entry which is preliminary data.</text>
</comment>
<dbReference type="RefSeq" id="WP_124875361.1">
    <property type="nucleotide sequence ID" value="NZ_RQJO01000008.1"/>
</dbReference>
<dbReference type="AlphaFoldDB" id="A0A3P1BTU8"/>